<dbReference type="HOGENOM" id="CLU_1510773_0_0_1"/>
<evidence type="ECO:0000313" key="2">
    <source>
        <dbReference type="Proteomes" id="UP000030669"/>
    </source>
</evidence>
<dbReference type="Proteomes" id="UP000030669">
    <property type="component" value="Unassembled WGS sequence"/>
</dbReference>
<keyword evidence="2" id="KW-1185">Reference proteome</keyword>
<accession>S7PW30</accession>
<protein>
    <submittedName>
        <fullName evidence="1">Uncharacterized protein</fullName>
    </submittedName>
</protein>
<dbReference type="AlphaFoldDB" id="S7PW30"/>
<name>S7PW30_GLOTA</name>
<dbReference type="RefSeq" id="XP_007869726.1">
    <property type="nucleotide sequence ID" value="XM_007871535.1"/>
</dbReference>
<organism evidence="1 2">
    <name type="scientific">Gloeophyllum trabeum (strain ATCC 11539 / FP-39264 / Madison 617)</name>
    <name type="common">Brown rot fungus</name>
    <dbReference type="NCBI Taxonomy" id="670483"/>
    <lineage>
        <taxon>Eukaryota</taxon>
        <taxon>Fungi</taxon>
        <taxon>Dikarya</taxon>
        <taxon>Basidiomycota</taxon>
        <taxon>Agaricomycotina</taxon>
        <taxon>Agaricomycetes</taxon>
        <taxon>Gloeophyllales</taxon>
        <taxon>Gloeophyllaceae</taxon>
        <taxon>Gloeophyllum</taxon>
    </lineage>
</organism>
<gene>
    <name evidence="1" type="ORF">GLOTRDRAFT_132647</name>
</gene>
<sequence length="178" mass="19592">MASHPTSERLTFERRDGRLGPAIGMHTAFSGLPATFTGSTGTKHRGEHPRLVSPRAYLSSPISARKRDVGLQSQIGASFRILESDISGNTEGRDPVAALEVYKWPQEFDLSYDYCFDLVLLRLRSSLIDSSGDTDLADHSSILAKYIDPVLNFVNRDIFDPHGANGPLIYREVQTGIG</sequence>
<proteinExistence type="predicted"/>
<dbReference type="GeneID" id="19302546"/>
<dbReference type="EMBL" id="KB469309">
    <property type="protein sequence ID" value="EPQ51836.1"/>
    <property type="molecule type" value="Genomic_DNA"/>
</dbReference>
<dbReference type="KEGG" id="gtr:GLOTRDRAFT_132647"/>
<evidence type="ECO:0000313" key="1">
    <source>
        <dbReference type="EMBL" id="EPQ51836.1"/>
    </source>
</evidence>
<reference evidence="1 2" key="1">
    <citation type="journal article" date="2012" name="Science">
        <title>The Paleozoic origin of enzymatic lignin decomposition reconstructed from 31 fungal genomes.</title>
        <authorList>
            <person name="Floudas D."/>
            <person name="Binder M."/>
            <person name="Riley R."/>
            <person name="Barry K."/>
            <person name="Blanchette R.A."/>
            <person name="Henrissat B."/>
            <person name="Martinez A.T."/>
            <person name="Otillar R."/>
            <person name="Spatafora J.W."/>
            <person name="Yadav J.S."/>
            <person name="Aerts A."/>
            <person name="Benoit I."/>
            <person name="Boyd A."/>
            <person name="Carlson A."/>
            <person name="Copeland A."/>
            <person name="Coutinho P.M."/>
            <person name="de Vries R.P."/>
            <person name="Ferreira P."/>
            <person name="Findley K."/>
            <person name="Foster B."/>
            <person name="Gaskell J."/>
            <person name="Glotzer D."/>
            <person name="Gorecki P."/>
            <person name="Heitman J."/>
            <person name="Hesse C."/>
            <person name="Hori C."/>
            <person name="Igarashi K."/>
            <person name="Jurgens J.A."/>
            <person name="Kallen N."/>
            <person name="Kersten P."/>
            <person name="Kohler A."/>
            <person name="Kuees U."/>
            <person name="Kumar T.K.A."/>
            <person name="Kuo A."/>
            <person name="LaButti K."/>
            <person name="Larrondo L.F."/>
            <person name="Lindquist E."/>
            <person name="Ling A."/>
            <person name="Lombard V."/>
            <person name="Lucas S."/>
            <person name="Lundell T."/>
            <person name="Martin R."/>
            <person name="McLaughlin D.J."/>
            <person name="Morgenstern I."/>
            <person name="Morin E."/>
            <person name="Murat C."/>
            <person name="Nagy L.G."/>
            <person name="Nolan M."/>
            <person name="Ohm R.A."/>
            <person name="Patyshakuliyeva A."/>
            <person name="Rokas A."/>
            <person name="Ruiz-Duenas F.J."/>
            <person name="Sabat G."/>
            <person name="Salamov A."/>
            <person name="Samejima M."/>
            <person name="Schmutz J."/>
            <person name="Slot J.C."/>
            <person name="St John F."/>
            <person name="Stenlid J."/>
            <person name="Sun H."/>
            <person name="Sun S."/>
            <person name="Syed K."/>
            <person name="Tsang A."/>
            <person name="Wiebenga A."/>
            <person name="Young D."/>
            <person name="Pisabarro A."/>
            <person name="Eastwood D.C."/>
            <person name="Martin F."/>
            <person name="Cullen D."/>
            <person name="Grigoriev I.V."/>
            <person name="Hibbett D.S."/>
        </authorList>
    </citation>
    <scope>NUCLEOTIDE SEQUENCE [LARGE SCALE GENOMIC DNA]</scope>
    <source>
        <strain evidence="1 2">ATCC 11539</strain>
    </source>
</reference>